<sequence length="296" mass="31412">MTTYDLTLNIRYAFSPPAGGGRQHLRILPAALPLQQEVRNIQLAITPPPQDRRDFTDFFGTRVIEIALPGGLTDFTLTLTAEVDRRLPAPSLDVSPALTDLGAEISAHGGLDAGAPHHFLAASPRIPPDPAIAEFARQATQGAATVRAAIIALGEALHQAMTFDAAATEVDTQPDQAFAQRRGVCQDFAQIMIAGLRALGIPAAYVSGYLRTDPFPGQPRLVGADAMHAWVQVWTGLDGGWLDYDPTNACLAGEGHIRIGFGRDYGDIAPVSGMLRLGGGQTGGHNVDLVEIVRPA</sequence>
<dbReference type="Proteomes" id="UP001230978">
    <property type="component" value="Chromosome"/>
</dbReference>
<organism evidence="2 3">
    <name type="scientific">Fuscovulum ytuae</name>
    <dbReference type="NCBI Taxonomy" id="3042299"/>
    <lineage>
        <taxon>Bacteria</taxon>
        <taxon>Pseudomonadati</taxon>
        <taxon>Pseudomonadota</taxon>
        <taxon>Alphaproteobacteria</taxon>
        <taxon>Rhodobacterales</taxon>
        <taxon>Paracoccaceae</taxon>
        <taxon>Fuscovulum</taxon>
    </lineage>
</organism>
<dbReference type="InterPro" id="IPR002931">
    <property type="entry name" value="Transglutaminase-like"/>
</dbReference>
<dbReference type="PANTHER" id="PTHR33490:SF7">
    <property type="entry name" value="BLR2979 PROTEIN"/>
    <property type="match status" value="1"/>
</dbReference>
<dbReference type="EMBL" id="CP124535">
    <property type="protein sequence ID" value="WGV16343.1"/>
    <property type="molecule type" value="Genomic_DNA"/>
</dbReference>
<dbReference type="Pfam" id="PF08379">
    <property type="entry name" value="Bact_transglu_N"/>
    <property type="match status" value="1"/>
</dbReference>
<proteinExistence type="predicted"/>
<dbReference type="Pfam" id="PF01841">
    <property type="entry name" value="Transglut_core"/>
    <property type="match status" value="1"/>
</dbReference>
<dbReference type="InterPro" id="IPR013589">
    <property type="entry name" value="Bac_transglu_N"/>
</dbReference>
<dbReference type="SMART" id="SM00460">
    <property type="entry name" value="TGc"/>
    <property type="match status" value="1"/>
</dbReference>
<dbReference type="PANTHER" id="PTHR33490">
    <property type="entry name" value="BLR5614 PROTEIN-RELATED"/>
    <property type="match status" value="1"/>
</dbReference>
<gene>
    <name evidence="2" type="ORF">QF092_00585</name>
</gene>
<dbReference type="RefSeq" id="WP_281466592.1">
    <property type="nucleotide sequence ID" value="NZ_CP124535.1"/>
</dbReference>
<name>A0ABY8Q662_9RHOB</name>
<evidence type="ECO:0000313" key="2">
    <source>
        <dbReference type="EMBL" id="WGV16343.1"/>
    </source>
</evidence>
<feature type="domain" description="Transglutaminase-like" evidence="1">
    <location>
        <begin position="177"/>
        <end position="248"/>
    </location>
</feature>
<evidence type="ECO:0000313" key="3">
    <source>
        <dbReference type="Proteomes" id="UP001230978"/>
    </source>
</evidence>
<dbReference type="SUPFAM" id="SSF54001">
    <property type="entry name" value="Cysteine proteinases"/>
    <property type="match status" value="1"/>
</dbReference>
<protein>
    <submittedName>
        <fullName evidence="2">Transglutaminase family protein</fullName>
    </submittedName>
</protein>
<accession>A0ABY8Q662</accession>
<dbReference type="Gene3D" id="3.10.620.30">
    <property type="match status" value="1"/>
</dbReference>
<dbReference type="InterPro" id="IPR038765">
    <property type="entry name" value="Papain-like_cys_pep_sf"/>
</dbReference>
<evidence type="ECO:0000259" key="1">
    <source>
        <dbReference type="SMART" id="SM00460"/>
    </source>
</evidence>
<reference evidence="2 3" key="1">
    <citation type="submission" date="2023-04" db="EMBL/GenBank/DDBJ databases">
        <title>YMD61, complete Genome.</title>
        <authorList>
            <person name="Zhang J."/>
        </authorList>
    </citation>
    <scope>NUCLEOTIDE SEQUENCE [LARGE SCALE GENOMIC DNA]</scope>
    <source>
        <strain evidence="2 3">YMD61</strain>
    </source>
</reference>
<keyword evidence="3" id="KW-1185">Reference proteome</keyword>